<evidence type="ECO:0000313" key="4">
    <source>
        <dbReference type="Proteomes" id="UP001141259"/>
    </source>
</evidence>
<dbReference type="AlphaFoldDB" id="A0A9X2VZD6"/>
<dbReference type="InterPro" id="IPR025736">
    <property type="entry name" value="PucR_C-HTH_dom"/>
</dbReference>
<dbReference type="Gene3D" id="1.10.10.2840">
    <property type="entry name" value="PucR C-terminal helix-turn-helix domain"/>
    <property type="match status" value="1"/>
</dbReference>
<evidence type="ECO:0000313" key="3">
    <source>
        <dbReference type="EMBL" id="MCS7484779.1"/>
    </source>
</evidence>
<name>A0A9X2VZD6_9PSEU</name>
<gene>
    <name evidence="3" type="ORF">NZH93_48805</name>
</gene>
<dbReference type="EMBL" id="JANYMP010000054">
    <property type="protein sequence ID" value="MCS7484779.1"/>
    <property type="molecule type" value="Genomic_DNA"/>
</dbReference>
<reference evidence="3" key="1">
    <citation type="submission" date="2022-08" db="EMBL/GenBank/DDBJ databases">
        <authorList>
            <person name="Tistechok S."/>
            <person name="Samborskyy M."/>
            <person name="Roman I."/>
        </authorList>
    </citation>
    <scope>NUCLEOTIDE SEQUENCE</scope>
    <source>
        <strain evidence="3">DSM 103496</strain>
    </source>
</reference>
<keyword evidence="4" id="KW-1185">Reference proteome</keyword>
<dbReference type="RefSeq" id="WP_259630224.1">
    <property type="nucleotide sequence ID" value="NZ_JANYMP010000054.1"/>
</dbReference>
<proteinExistence type="predicted"/>
<sequence>MPPTLRSLVDDLRLPVLAGAEGLDRAVSWVHGTELVDPTPFLEGGELLLTTGLAVRRGFRAYVDRLAAVGVVGLGFGTGLSHAVVPPGLVTAAARAGLPLLEVPRETPFIALSKAVSRAVAADEYAALTRAGEAQRALTRAAVGRDGVAAVVRRLGQWVDARVVLLGPDGAPVHAFGARPLPDLGPELERLRASGGLASSAFETGGRHVVVQVLGGRGRGFLAVGRDRPWDPADRGIVTTAASLLTLALAQSDTARRRSRTAEFHLLLAGRGDLVPDLPPEPLRVAVLDGVAVGEVPGFAAEVDGHVVVVAEEAPAVPGALVGISPPVPVSAVAQGYRQALDALAAARPSSPVVRFEDLAGTGLMALLPEGAGRAFAESLLRPLSAELRESLRVWLAHHGQWDPAAARLGVHRHTLRNRVRRAESLLGRSLDVPGVRAELWLALGE</sequence>
<dbReference type="InterPro" id="IPR051448">
    <property type="entry name" value="CdaR-like_regulators"/>
</dbReference>
<feature type="domain" description="PucR C-terminal helix-turn-helix" evidence="2">
    <location>
        <begin position="388"/>
        <end position="444"/>
    </location>
</feature>
<dbReference type="PANTHER" id="PTHR33744:SF1">
    <property type="entry name" value="DNA-BINDING TRANSCRIPTIONAL ACTIVATOR ADER"/>
    <property type="match status" value="1"/>
</dbReference>
<feature type="domain" description="Purine catabolism PurC-like" evidence="1">
    <location>
        <begin position="14"/>
        <end position="119"/>
    </location>
</feature>
<dbReference type="Proteomes" id="UP001141259">
    <property type="component" value="Unassembled WGS sequence"/>
</dbReference>
<organism evidence="3 4">
    <name type="scientific">Umezawaea endophytica</name>
    <dbReference type="NCBI Taxonomy" id="1654476"/>
    <lineage>
        <taxon>Bacteria</taxon>
        <taxon>Bacillati</taxon>
        <taxon>Actinomycetota</taxon>
        <taxon>Actinomycetes</taxon>
        <taxon>Pseudonocardiales</taxon>
        <taxon>Pseudonocardiaceae</taxon>
        <taxon>Umezawaea</taxon>
    </lineage>
</organism>
<dbReference type="Pfam" id="PF13556">
    <property type="entry name" value="HTH_30"/>
    <property type="match status" value="1"/>
</dbReference>
<protein>
    <submittedName>
        <fullName evidence="3">PucR family transcriptional regulator</fullName>
    </submittedName>
</protein>
<dbReference type="Pfam" id="PF07905">
    <property type="entry name" value="PucR"/>
    <property type="match status" value="1"/>
</dbReference>
<dbReference type="InterPro" id="IPR012914">
    <property type="entry name" value="PucR_dom"/>
</dbReference>
<accession>A0A9X2VZD6</accession>
<comment type="caution">
    <text evidence="3">The sequence shown here is derived from an EMBL/GenBank/DDBJ whole genome shotgun (WGS) entry which is preliminary data.</text>
</comment>
<evidence type="ECO:0000259" key="1">
    <source>
        <dbReference type="Pfam" id="PF07905"/>
    </source>
</evidence>
<evidence type="ECO:0000259" key="2">
    <source>
        <dbReference type="Pfam" id="PF13556"/>
    </source>
</evidence>
<dbReference type="PANTHER" id="PTHR33744">
    <property type="entry name" value="CARBOHYDRATE DIACID REGULATOR"/>
    <property type="match status" value="1"/>
</dbReference>
<dbReference type="InterPro" id="IPR042070">
    <property type="entry name" value="PucR_C-HTH_sf"/>
</dbReference>